<dbReference type="EMBL" id="CAJOBA010023132">
    <property type="protein sequence ID" value="CAF3920346.1"/>
    <property type="molecule type" value="Genomic_DNA"/>
</dbReference>
<evidence type="ECO:0000313" key="2">
    <source>
        <dbReference type="EMBL" id="CAF1687555.1"/>
    </source>
</evidence>
<dbReference type="AlphaFoldDB" id="A0A8S2M2M9"/>
<proteinExistence type="predicted"/>
<dbReference type="EMBL" id="CAJNOK010085065">
    <property type="protein sequence ID" value="CAF1687555.1"/>
    <property type="molecule type" value="Genomic_DNA"/>
</dbReference>
<feature type="region of interest" description="Disordered" evidence="1">
    <location>
        <begin position="1"/>
        <end position="40"/>
    </location>
</feature>
<reference evidence="3" key="1">
    <citation type="submission" date="2021-02" db="EMBL/GenBank/DDBJ databases">
        <authorList>
            <person name="Nowell W R."/>
        </authorList>
    </citation>
    <scope>NUCLEOTIDE SEQUENCE</scope>
</reference>
<comment type="caution">
    <text evidence="3">The sequence shown here is derived from an EMBL/GenBank/DDBJ whole genome shotgun (WGS) entry which is preliminary data.</text>
</comment>
<name>A0A8S2M2M9_9BILA</name>
<evidence type="ECO:0000313" key="4">
    <source>
        <dbReference type="Proteomes" id="UP000682733"/>
    </source>
</evidence>
<gene>
    <name evidence="2" type="ORF">OVA965_LOCUS46253</name>
    <name evidence="3" type="ORF">TMI583_LOCUS21268</name>
</gene>
<feature type="compositionally biased region" description="Gly residues" evidence="1">
    <location>
        <begin position="11"/>
        <end position="20"/>
    </location>
</feature>
<accession>A0A8S2M2M9</accession>
<sequence>PSLGGDNRPIFGGGGSGRGSGAEQSSVSSQNRESEMGTMGLQRRNTFVLEEPSMPNLPQSGAVRSRDSVNVQELYNVRARNRAQTPVAFTVNLNESAPSQSN</sequence>
<protein>
    <submittedName>
        <fullName evidence="3">Uncharacterized protein</fullName>
    </submittedName>
</protein>
<feature type="non-terminal residue" evidence="3">
    <location>
        <position position="1"/>
    </location>
</feature>
<feature type="compositionally biased region" description="Polar residues" evidence="1">
    <location>
        <begin position="22"/>
        <end position="31"/>
    </location>
</feature>
<dbReference type="Proteomes" id="UP000677228">
    <property type="component" value="Unassembled WGS sequence"/>
</dbReference>
<evidence type="ECO:0000256" key="1">
    <source>
        <dbReference type="SAM" id="MobiDB-lite"/>
    </source>
</evidence>
<organism evidence="3 4">
    <name type="scientific">Didymodactylos carnosus</name>
    <dbReference type="NCBI Taxonomy" id="1234261"/>
    <lineage>
        <taxon>Eukaryota</taxon>
        <taxon>Metazoa</taxon>
        <taxon>Spiralia</taxon>
        <taxon>Gnathifera</taxon>
        <taxon>Rotifera</taxon>
        <taxon>Eurotatoria</taxon>
        <taxon>Bdelloidea</taxon>
        <taxon>Philodinida</taxon>
        <taxon>Philodinidae</taxon>
        <taxon>Didymodactylos</taxon>
    </lineage>
</organism>
<evidence type="ECO:0000313" key="3">
    <source>
        <dbReference type="EMBL" id="CAF3920346.1"/>
    </source>
</evidence>
<feature type="non-terminal residue" evidence="3">
    <location>
        <position position="102"/>
    </location>
</feature>
<dbReference type="Proteomes" id="UP000682733">
    <property type="component" value="Unassembled WGS sequence"/>
</dbReference>